<dbReference type="RefSeq" id="WP_066094482.1">
    <property type="nucleotide sequence ID" value="NZ_CP017476.1"/>
</dbReference>
<gene>
    <name evidence="2" type="ORF">LPB072_09145</name>
</gene>
<dbReference type="InterPro" id="IPR055245">
    <property type="entry name" value="HTH_proteobacteria"/>
</dbReference>
<dbReference type="AlphaFoldDB" id="A0A1D8NV69"/>
<dbReference type="KEGG" id="hyl:LPB072_09145"/>
<dbReference type="Proteomes" id="UP000185680">
    <property type="component" value="Chromosome"/>
</dbReference>
<feature type="domain" description="Winged helix-turn-helix" evidence="1">
    <location>
        <begin position="29"/>
        <end position="93"/>
    </location>
</feature>
<evidence type="ECO:0000259" key="1">
    <source>
        <dbReference type="Pfam" id="PF14090"/>
    </source>
</evidence>
<accession>A0A1D8NV69</accession>
<dbReference type="EMBL" id="CP017476">
    <property type="protein sequence ID" value="AOW12989.1"/>
    <property type="molecule type" value="Genomic_DNA"/>
</dbReference>
<evidence type="ECO:0000313" key="3">
    <source>
        <dbReference type="Proteomes" id="UP000185680"/>
    </source>
</evidence>
<dbReference type="Pfam" id="PF14090">
    <property type="entry name" value="HTH_39"/>
    <property type="match status" value="1"/>
</dbReference>
<protein>
    <recommendedName>
        <fullName evidence="1">Winged helix-turn-helix domain-containing protein</fullName>
    </recommendedName>
</protein>
<name>A0A1D8NV69_9BURK</name>
<sequence length="97" mass="11051">MNKEKATSPEKKAALETIRINFKGTASRSQAARLLEALSRFPISTFEAMRYLDVYHCPARILQLRKRGHRITTHWQTTVTESGALHRVGLYVLEGQP</sequence>
<dbReference type="OrthoDB" id="5460933at2"/>
<reference evidence="2 3" key="1">
    <citation type="submission" date="2016-10" db="EMBL/GenBank/DDBJ databases">
        <title>Hydorgenophaga sp. LPB0072 isolated from gastropod.</title>
        <authorList>
            <person name="Kim E."/>
            <person name="Yi H."/>
        </authorList>
    </citation>
    <scope>NUCLEOTIDE SEQUENCE [LARGE SCALE GENOMIC DNA]</scope>
    <source>
        <strain evidence="2 3">LPB0072</strain>
    </source>
</reference>
<evidence type="ECO:0000313" key="2">
    <source>
        <dbReference type="EMBL" id="AOW12989.1"/>
    </source>
</evidence>
<proteinExistence type="predicted"/>
<organism evidence="2 3">
    <name type="scientific">Hydrogenophaga crassostreae</name>
    <dbReference type="NCBI Taxonomy" id="1763535"/>
    <lineage>
        <taxon>Bacteria</taxon>
        <taxon>Pseudomonadati</taxon>
        <taxon>Pseudomonadota</taxon>
        <taxon>Betaproteobacteria</taxon>
        <taxon>Burkholderiales</taxon>
        <taxon>Comamonadaceae</taxon>
        <taxon>Hydrogenophaga</taxon>
    </lineage>
</organism>
<dbReference type="STRING" id="1763535.LPB072_09145"/>